<dbReference type="InterPro" id="IPR036249">
    <property type="entry name" value="Thioredoxin-like_sf"/>
</dbReference>
<evidence type="ECO:0000256" key="5">
    <source>
        <dbReference type="ARBA" id="ARBA00025719"/>
    </source>
</evidence>
<dbReference type="GO" id="GO:0006979">
    <property type="term" value="P:response to oxidative stress"/>
    <property type="evidence" value="ECO:0007669"/>
    <property type="project" value="TreeGrafter"/>
</dbReference>
<feature type="active site" description="Cysteine sulfenic acid (-SOH) intermediate; for peroxidase activity" evidence="7">
    <location>
        <position position="93"/>
    </location>
</feature>
<evidence type="ECO:0000256" key="6">
    <source>
        <dbReference type="PIRNR" id="PIRNR000239"/>
    </source>
</evidence>
<dbReference type="GO" id="GO:0005829">
    <property type="term" value="C:cytosol"/>
    <property type="evidence" value="ECO:0007669"/>
    <property type="project" value="TreeGrafter"/>
</dbReference>
<comment type="function">
    <text evidence="6">Thiol-specific peroxidase that catalyzes the reduction of hydrogen peroxide and organic hydroperoxides to water and alcohols, respectively.</text>
</comment>
<dbReference type="GO" id="GO:0042744">
    <property type="term" value="P:hydrogen peroxide catabolic process"/>
    <property type="evidence" value="ECO:0007669"/>
    <property type="project" value="TreeGrafter"/>
</dbReference>
<dbReference type="InterPro" id="IPR019479">
    <property type="entry name" value="Peroxiredoxin_C"/>
</dbReference>
<evidence type="ECO:0000313" key="9">
    <source>
        <dbReference type="EMBL" id="KAK7678783.1"/>
    </source>
</evidence>
<protein>
    <submittedName>
        <fullName evidence="9">Peroxiredoxin 1</fullName>
    </submittedName>
</protein>
<dbReference type="FunFam" id="3.40.30.10:FF:000011">
    <property type="entry name" value="Peroxiredoxin PRX1"/>
    <property type="match status" value="1"/>
</dbReference>
<evidence type="ECO:0000256" key="4">
    <source>
        <dbReference type="ARBA" id="ARBA00023284"/>
    </source>
</evidence>
<dbReference type="EMBL" id="JASBNA010000067">
    <property type="protein sequence ID" value="KAK7678783.1"/>
    <property type="molecule type" value="Genomic_DNA"/>
</dbReference>
<sequence length="266" mass="29340">MLSRQLLRLSANASKARCARPMAIPRLARPSGTQLVGRFYSTFNPKDQPRVRIGSTAPNFTVDTTEGEIDFHKYIGDQWVVLFSHPADFTPVCTTELGAFARLKPEFDQRNVKLIGLSTEGVESHKAWIKDMEDVTTGGAKFSYPIIADSDKKVAFLYDMLSEEDFNKIGGGMVPTVRSVFVIDPSKKVRLIMTYPASTGRNSAEVLRVVDALQLADSKGIATPIDWSSGEDVIIPPSISDDAAKAKFGEFKTLKSYLRTTKSPIE</sequence>
<keyword evidence="4 6" id="KW-0676">Redox-active center</keyword>
<dbReference type="AlphaFoldDB" id="A0AAW0FMJ4"/>
<dbReference type="FunFam" id="3.30.1020.10:FF:000001">
    <property type="entry name" value="1-Cys peroxiredoxin"/>
    <property type="match status" value="1"/>
</dbReference>
<proteinExistence type="inferred from homology"/>
<feature type="domain" description="Thioredoxin" evidence="8">
    <location>
        <begin position="51"/>
        <end position="215"/>
    </location>
</feature>
<keyword evidence="10" id="KW-1185">Reference proteome</keyword>
<evidence type="ECO:0000313" key="10">
    <source>
        <dbReference type="Proteomes" id="UP001385951"/>
    </source>
</evidence>
<evidence type="ECO:0000256" key="2">
    <source>
        <dbReference type="ARBA" id="ARBA00022862"/>
    </source>
</evidence>
<dbReference type="PIRSF" id="PIRSF000239">
    <property type="entry name" value="AHPC"/>
    <property type="match status" value="1"/>
</dbReference>
<dbReference type="Gene3D" id="3.40.30.10">
    <property type="entry name" value="Glutaredoxin"/>
    <property type="match status" value="1"/>
</dbReference>
<evidence type="ECO:0000256" key="1">
    <source>
        <dbReference type="ARBA" id="ARBA00022559"/>
    </source>
</evidence>
<dbReference type="InterPro" id="IPR013766">
    <property type="entry name" value="Thioredoxin_domain"/>
</dbReference>
<gene>
    <name evidence="9" type="primary">PRX1</name>
    <name evidence="9" type="ORF">QCA50_018218</name>
</gene>
<evidence type="ECO:0000259" key="8">
    <source>
        <dbReference type="PROSITE" id="PS51352"/>
    </source>
</evidence>
<dbReference type="PANTHER" id="PTHR10681">
    <property type="entry name" value="THIOREDOXIN PEROXIDASE"/>
    <property type="match status" value="1"/>
</dbReference>
<dbReference type="Proteomes" id="UP001385951">
    <property type="component" value="Unassembled WGS sequence"/>
</dbReference>
<dbReference type="GO" id="GO:0033554">
    <property type="term" value="P:cellular response to stress"/>
    <property type="evidence" value="ECO:0007669"/>
    <property type="project" value="TreeGrafter"/>
</dbReference>
<dbReference type="Pfam" id="PF10417">
    <property type="entry name" value="1-cysPrx_C"/>
    <property type="match status" value="1"/>
</dbReference>
<organism evidence="9 10">
    <name type="scientific">Cerrena zonata</name>
    <dbReference type="NCBI Taxonomy" id="2478898"/>
    <lineage>
        <taxon>Eukaryota</taxon>
        <taxon>Fungi</taxon>
        <taxon>Dikarya</taxon>
        <taxon>Basidiomycota</taxon>
        <taxon>Agaricomycotina</taxon>
        <taxon>Agaricomycetes</taxon>
        <taxon>Polyporales</taxon>
        <taxon>Cerrenaceae</taxon>
        <taxon>Cerrena</taxon>
    </lineage>
</organism>
<evidence type="ECO:0000256" key="7">
    <source>
        <dbReference type="PIRSR" id="PIRSR000239-1"/>
    </source>
</evidence>
<dbReference type="PANTHER" id="PTHR10681:SF121">
    <property type="entry name" value="ALKYL HYDROPEROXIDE REDUCTASE C"/>
    <property type="match status" value="1"/>
</dbReference>
<dbReference type="Gene3D" id="3.30.1020.10">
    <property type="entry name" value="Antioxidant, Horf6, Chain A, domain2"/>
    <property type="match status" value="1"/>
</dbReference>
<name>A0AAW0FMJ4_9APHY</name>
<dbReference type="GO" id="GO:0008379">
    <property type="term" value="F:thioredoxin peroxidase activity"/>
    <property type="evidence" value="ECO:0007669"/>
    <property type="project" value="TreeGrafter"/>
</dbReference>
<accession>A0AAW0FMJ4</accession>
<dbReference type="GO" id="GO:0045454">
    <property type="term" value="P:cell redox homeostasis"/>
    <property type="evidence" value="ECO:0007669"/>
    <property type="project" value="TreeGrafter"/>
</dbReference>
<dbReference type="CDD" id="cd03016">
    <property type="entry name" value="PRX_1cys"/>
    <property type="match status" value="1"/>
</dbReference>
<evidence type="ECO:0000256" key="3">
    <source>
        <dbReference type="ARBA" id="ARBA00023002"/>
    </source>
</evidence>
<keyword evidence="2 6" id="KW-0049">Antioxidant</keyword>
<dbReference type="PROSITE" id="PS51352">
    <property type="entry name" value="THIOREDOXIN_2"/>
    <property type="match status" value="1"/>
</dbReference>
<keyword evidence="1 6" id="KW-0575">Peroxidase</keyword>
<comment type="similarity">
    <text evidence="5">Belongs to the peroxiredoxin family. Prx6 subfamily.</text>
</comment>
<dbReference type="Pfam" id="PF00578">
    <property type="entry name" value="AhpC-TSA"/>
    <property type="match status" value="1"/>
</dbReference>
<comment type="caution">
    <text evidence="9">The sequence shown here is derived from an EMBL/GenBank/DDBJ whole genome shotgun (WGS) entry which is preliminary data.</text>
</comment>
<dbReference type="InterPro" id="IPR050217">
    <property type="entry name" value="Peroxiredoxin"/>
</dbReference>
<dbReference type="SUPFAM" id="SSF52833">
    <property type="entry name" value="Thioredoxin-like"/>
    <property type="match status" value="1"/>
</dbReference>
<dbReference type="InterPro" id="IPR024706">
    <property type="entry name" value="Peroxiredoxin_AhpC-typ"/>
</dbReference>
<reference evidence="9 10" key="1">
    <citation type="submission" date="2022-09" db="EMBL/GenBank/DDBJ databases">
        <authorList>
            <person name="Palmer J.M."/>
        </authorList>
    </citation>
    <scope>NUCLEOTIDE SEQUENCE [LARGE SCALE GENOMIC DNA]</scope>
    <source>
        <strain evidence="9 10">DSM 7382</strain>
    </source>
</reference>
<dbReference type="InterPro" id="IPR000866">
    <property type="entry name" value="AhpC/TSA"/>
</dbReference>
<dbReference type="InterPro" id="IPR045020">
    <property type="entry name" value="PRX_1cys"/>
</dbReference>
<keyword evidence="3 6" id="KW-0560">Oxidoreductase</keyword>